<evidence type="ECO:0000313" key="2">
    <source>
        <dbReference type="EMBL" id="KAA6413135.1"/>
    </source>
</evidence>
<dbReference type="EMBL" id="VXIT01000004">
    <property type="protein sequence ID" value="KAA6413135.1"/>
    <property type="molecule type" value="Genomic_DNA"/>
</dbReference>
<gene>
    <name evidence="2" type="ORF">FRX48_02879</name>
</gene>
<name>A0A5M8PWQ1_9LECA</name>
<sequence>MFDKSDDSLDDEESGHEDEPEYEYAFSDKDDFDHEEELLEDGIAEPAAALRRTAKSRIKHTSRKGEAADEERSILPIRITTSPTAYSFDQ</sequence>
<evidence type="ECO:0000256" key="1">
    <source>
        <dbReference type="SAM" id="MobiDB-lite"/>
    </source>
</evidence>
<proteinExistence type="predicted"/>
<feature type="region of interest" description="Disordered" evidence="1">
    <location>
        <begin position="54"/>
        <end position="90"/>
    </location>
</feature>
<feature type="region of interest" description="Disordered" evidence="1">
    <location>
        <begin position="1"/>
        <end position="24"/>
    </location>
</feature>
<feature type="compositionally biased region" description="Basic and acidic residues" evidence="1">
    <location>
        <begin position="63"/>
        <end position="73"/>
    </location>
</feature>
<reference evidence="2 3" key="1">
    <citation type="submission" date="2019-09" db="EMBL/GenBank/DDBJ databases">
        <title>The hologenome of the rock-dwelling lichen Lasallia pustulata.</title>
        <authorList>
            <person name="Greshake Tzovaras B."/>
            <person name="Segers F."/>
            <person name="Bicker A."/>
            <person name="Dal Grande F."/>
            <person name="Otte J."/>
            <person name="Hankeln T."/>
            <person name="Schmitt I."/>
            <person name="Ebersberger I."/>
        </authorList>
    </citation>
    <scope>NUCLEOTIDE SEQUENCE [LARGE SCALE GENOMIC DNA]</scope>
    <source>
        <strain evidence="2">A1-1</strain>
    </source>
</reference>
<feature type="compositionally biased region" description="Polar residues" evidence="1">
    <location>
        <begin position="79"/>
        <end position="90"/>
    </location>
</feature>
<feature type="compositionally biased region" description="Acidic residues" evidence="1">
    <location>
        <begin position="8"/>
        <end position="22"/>
    </location>
</feature>
<comment type="caution">
    <text evidence="2">The sequence shown here is derived from an EMBL/GenBank/DDBJ whole genome shotgun (WGS) entry which is preliminary data.</text>
</comment>
<dbReference type="Proteomes" id="UP000324767">
    <property type="component" value="Unassembled WGS sequence"/>
</dbReference>
<evidence type="ECO:0000313" key="3">
    <source>
        <dbReference type="Proteomes" id="UP000324767"/>
    </source>
</evidence>
<accession>A0A5M8PWQ1</accession>
<protein>
    <submittedName>
        <fullName evidence="2">Uncharacterized protein</fullName>
    </submittedName>
</protein>
<dbReference type="AlphaFoldDB" id="A0A5M8PWQ1"/>
<organism evidence="2 3">
    <name type="scientific">Lasallia pustulata</name>
    <dbReference type="NCBI Taxonomy" id="136370"/>
    <lineage>
        <taxon>Eukaryota</taxon>
        <taxon>Fungi</taxon>
        <taxon>Dikarya</taxon>
        <taxon>Ascomycota</taxon>
        <taxon>Pezizomycotina</taxon>
        <taxon>Lecanoromycetes</taxon>
        <taxon>OSLEUM clade</taxon>
        <taxon>Umbilicariomycetidae</taxon>
        <taxon>Umbilicariales</taxon>
        <taxon>Umbilicariaceae</taxon>
        <taxon>Lasallia</taxon>
    </lineage>
</organism>